<evidence type="ECO:0000313" key="1">
    <source>
        <dbReference type="EMBL" id="OMD40025.1"/>
    </source>
</evidence>
<dbReference type="Proteomes" id="UP000187439">
    <property type="component" value="Unassembled WGS sequence"/>
</dbReference>
<organism evidence="1 2">
    <name type="scientific">Paenibacillus odorifer</name>
    <dbReference type="NCBI Taxonomy" id="189426"/>
    <lineage>
        <taxon>Bacteria</taxon>
        <taxon>Bacillati</taxon>
        <taxon>Bacillota</taxon>
        <taxon>Bacilli</taxon>
        <taxon>Bacillales</taxon>
        <taxon>Paenibacillaceae</taxon>
        <taxon>Paenibacillus</taxon>
    </lineage>
</organism>
<comment type="caution">
    <text evidence="1">The sequence shown here is derived from an EMBL/GenBank/DDBJ whole genome shotgun (WGS) entry which is preliminary data.</text>
</comment>
<protein>
    <submittedName>
        <fullName evidence="1">Uncharacterized protein</fullName>
    </submittedName>
</protein>
<dbReference type="AlphaFoldDB" id="A0A1R0XY42"/>
<proteinExistence type="predicted"/>
<evidence type="ECO:0000313" key="2">
    <source>
        <dbReference type="Proteomes" id="UP000187439"/>
    </source>
</evidence>
<sequence>MLVQKKGQGVWELTGIAARVGAARSITSNLHGGGHAVRAETLLKEWLGSTEKTKKVMKTAEKLGLEPLSF</sequence>
<accession>A0A1R0XY42</accession>
<reference evidence="1 2" key="1">
    <citation type="submission" date="2016-10" db="EMBL/GenBank/DDBJ databases">
        <title>Paenibacillus species isolates.</title>
        <authorList>
            <person name="Beno S.M."/>
        </authorList>
    </citation>
    <scope>NUCLEOTIDE SEQUENCE [LARGE SCALE GENOMIC DNA]</scope>
    <source>
        <strain evidence="1 2">FSL H7-0710</strain>
    </source>
</reference>
<dbReference type="InterPro" id="IPR026838">
    <property type="entry name" value="YheC/D"/>
</dbReference>
<dbReference type="Pfam" id="PF14398">
    <property type="entry name" value="ATPgrasp_YheCD"/>
    <property type="match status" value="1"/>
</dbReference>
<name>A0A1R0XY42_9BACL</name>
<dbReference type="EMBL" id="MPTC01000011">
    <property type="protein sequence ID" value="OMD40025.1"/>
    <property type="molecule type" value="Genomic_DNA"/>
</dbReference>
<gene>
    <name evidence="1" type="ORF">BSK52_14095</name>
</gene>